<comment type="pathway">
    <text evidence="3">Porphyrin-containing compound metabolism; protoporphyrin-IX biosynthesis; 5-aminolevulinate from L-glutamyl-tRNA(Glu): step 2/2.</text>
</comment>
<keyword evidence="7 8" id="KW-0627">Porphyrin biosynthesis</keyword>
<comment type="similarity">
    <text evidence="4 8">Belongs to the class-III pyridoxal-phosphate-dependent aminotransferase family. HemL subfamily.</text>
</comment>
<dbReference type="HAMAP" id="MF_00375">
    <property type="entry name" value="HemL_aminotrans_3"/>
    <property type="match status" value="1"/>
</dbReference>
<evidence type="ECO:0000313" key="10">
    <source>
        <dbReference type="Proteomes" id="UP001203004"/>
    </source>
</evidence>
<evidence type="ECO:0000256" key="2">
    <source>
        <dbReference type="ARBA" id="ARBA00001933"/>
    </source>
</evidence>
<keyword evidence="5 8" id="KW-0663">Pyridoxal phosphate</keyword>
<evidence type="ECO:0000256" key="4">
    <source>
        <dbReference type="ARBA" id="ARBA00008981"/>
    </source>
</evidence>
<evidence type="ECO:0000256" key="6">
    <source>
        <dbReference type="ARBA" id="ARBA00023235"/>
    </source>
</evidence>
<dbReference type="CDD" id="cd00610">
    <property type="entry name" value="OAT_like"/>
    <property type="match status" value="1"/>
</dbReference>
<feature type="modified residue" description="N6-(pyridoxal phosphate)lysine" evidence="8">
    <location>
        <position position="267"/>
    </location>
</feature>
<dbReference type="InterPro" id="IPR049704">
    <property type="entry name" value="Aminotrans_3_PPA_site"/>
</dbReference>
<sequence length="431" mass="46691">MNLSKSIAAYEEAKPLMPGGVNSPVRSFPSVDISPIFMDHGKGSKVYDIDGNEYIDYVLSWGPLILGHADEQVINFIKETVEKGTGFGSPTLLETKLAKLVIDRVPSVEKVRFVNSGTEATMSAIRLARGYTGRDKIVKFDGSYHGSADSLLIKAGSGVATLGLPDSPGVPAQLAKDTLTVPYNDTERVAEVFKQYGHDIACVIVEPVAGNMGVVPPVNGFLKSLRKITNEYGSLLIFDEVMTGFRVAYHCAQGYYGVMPDLTTLGKVIGGGMPVGAYGGREDIMSQIAPEGPVYQAGTLSGNPIAMAAGYMTLSQLTPDDYKVFRKKADLLAEGYKAAADQYEIPLTVNQAGAMMGFFFTDQPVINYQRSKSSNLSHFRSYFTTMIEQGISLPPSQFEGVFLSTRHSMEDIEKTIQAAAYAFKTIAESER</sequence>
<dbReference type="Pfam" id="PF00202">
    <property type="entry name" value="Aminotran_3"/>
    <property type="match status" value="1"/>
</dbReference>
<dbReference type="InterPro" id="IPR015422">
    <property type="entry name" value="PyrdxlP-dep_Trfase_small"/>
</dbReference>
<dbReference type="PANTHER" id="PTHR43713">
    <property type="entry name" value="GLUTAMATE-1-SEMIALDEHYDE 2,1-AMINOMUTASE"/>
    <property type="match status" value="1"/>
</dbReference>
<protein>
    <recommendedName>
        <fullName evidence="8">Glutamate-1-semialdehyde 2,1-aminomutase</fullName>
        <shortName evidence="8">GSA</shortName>
        <ecNumber evidence="8">5.4.3.8</ecNumber>
    </recommendedName>
    <alternativeName>
        <fullName evidence="8">Glutamate-1-semialdehyde aminotransferase</fullName>
        <shortName evidence="8">GSA-AT</shortName>
    </alternativeName>
</protein>
<dbReference type="Gene3D" id="3.90.1150.10">
    <property type="entry name" value="Aspartate Aminotransferase, domain 1"/>
    <property type="match status" value="1"/>
</dbReference>
<dbReference type="Gene3D" id="3.40.640.10">
    <property type="entry name" value="Type I PLP-dependent aspartate aminotransferase-like (Major domain)"/>
    <property type="match status" value="1"/>
</dbReference>
<comment type="catalytic activity">
    <reaction evidence="1 8">
        <text>(S)-4-amino-5-oxopentanoate = 5-aminolevulinate</text>
        <dbReference type="Rhea" id="RHEA:14265"/>
        <dbReference type="ChEBI" id="CHEBI:57501"/>
        <dbReference type="ChEBI" id="CHEBI:356416"/>
        <dbReference type="EC" id="5.4.3.8"/>
    </reaction>
</comment>
<proteinExistence type="inferred from homology"/>
<dbReference type="RefSeq" id="WP_249095623.1">
    <property type="nucleotide sequence ID" value="NZ_JAMAST010000001.1"/>
</dbReference>
<dbReference type="EC" id="5.4.3.8" evidence="8"/>
<comment type="subcellular location">
    <subcellularLocation>
        <location evidence="8">Cytoplasm</location>
    </subcellularLocation>
</comment>
<dbReference type="SUPFAM" id="SSF53383">
    <property type="entry name" value="PLP-dependent transferases"/>
    <property type="match status" value="1"/>
</dbReference>
<dbReference type="NCBIfam" id="NF000818">
    <property type="entry name" value="PRK00062.1"/>
    <property type="match status" value="1"/>
</dbReference>
<evidence type="ECO:0000256" key="8">
    <source>
        <dbReference type="HAMAP-Rule" id="MF_00375"/>
    </source>
</evidence>
<dbReference type="GO" id="GO:0042286">
    <property type="term" value="F:glutamate-1-semialdehyde 2,1-aminomutase activity"/>
    <property type="evidence" value="ECO:0007669"/>
    <property type="project" value="UniProtKB-EC"/>
</dbReference>
<accession>A0ABT0M6N2</accession>
<keyword evidence="8" id="KW-0963">Cytoplasm</keyword>
<dbReference type="NCBIfam" id="TIGR00713">
    <property type="entry name" value="hemL"/>
    <property type="match status" value="1"/>
</dbReference>
<evidence type="ECO:0000313" key="9">
    <source>
        <dbReference type="EMBL" id="MCL1630525.1"/>
    </source>
</evidence>
<dbReference type="InterPro" id="IPR004639">
    <property type="entry name" value="4pyrrol_synth_GluAld_NH2Trfase"/>
</dbReference>
<evidence type="ECO:0000256" key="5">
    <source>
        <dbReference type="ARBA" id="ARBA00022898"/>
    </source>
</evidence>
<dbReference type="InterPro" id="IPR015424">
    <property type="entry name" value="PyrdxlP-dep_Trfase"/>
</dbReference>
<keyword evidence="6 8" id="KW-0413">Isomerase</keyword>
<comment type="subunit">
    <text evidence="8">Homodimer.</text>
</comment>
<comment type="cofactor">
    <cofactor evidence="2 8">
        <name>pyridoxal 5'-phosphate</name>
        <dbReference type="ChEBI" id="CHEBI:597326"/>
    </cofactor>
</comment>
<dbReference type="InterPro" id="IPR005814">
    <property type="entry name" value="Aminotrans_3"/>
</dbReference>
<gene>
    <name evidence="8 9" type="primary">hemL</name>
    <name evidence="9" type="ORF">M3N64_00975</name>
</gene>
<name>A0ABT0M6N2_9BACL</name>
<evidence type="ECO:0000256" key="7">
    <source>
        <dbReference type="ARBA" id="ARBA00023244"/>
    </source>
</evidence>
<dbReference type="EMBL" id="JAMAST010000001">
    <property type="protein sequence ID" value="MCL1630525.1"/>
    <property type="molecule type" value="Genomic_DNA"/>
</dbReference>
<dbReference type="InterPro" id="IPR015421">
    <property type="entry name" value="PyrdxlP-dep_Trfase_major"/>
</dbReference>
<evidence type="ECO:0000256" key="3">
    <source>
        <dbReference type="ARBA" id="ARBA00004819"/>
    </source>
</evidence>
<keyword evidence="10" id="KW-1185">Reference proteome</keyword>
<dbReference type="PROSITE" id="PS00600">
    <property type="entry name" value="AA_TRANSFER_CLASS_3"/>
    <property type="match status" value="1"/>
</dbReference>
<reference evidence="9 10" key="1">
    <citation type="submission" date="2022-05" db="EMBL/GenBank/DDBJ databases">
        <title>Sporolactobacillus sp nov CPB3-1, isolated from tree bark (Mangifera indica L.).</title>
        <authorList>
            <person name="Phuengjayaem S."/>
            <person name="Tanasupawat S."/>
        </authorList>
    </citation>
    <scope>NUCLEOTIDE SEQUENCE [LARGE SCALE GENOMIC DNA]</scope>
    <source>
        <strain evidence="9 10">CPB3-1</strain>
    </source>
</reference>
<evidence type="ECO:0000256" key="1">
    <source>
        <dbReference type="ARBA" id="ARBA00001579"/>
    </source>
</evidence>
<organism evidence="9 10">
    <name type="scientific">Sporolactobacillus mangiferae</name>
    <dbReference type="NCBI Taxonomy" id="2940498"/>
    <lineage>
        <taxon>Bacteria</taxon>
        <taxon>Bacillati</taxon>
        <taxon>Bacillota</taxon>
        <taxon>Bacilli</taxon>
        <taxon>Bacillales</taxon>
        <taxon>Sporolactobacillaceae</taxon>
        <taxon>Sporolactobacillus</taxon>
    </lineage>
</organism>
<dbReference type="Proteomes" id="UP001203004">
    <property type="component" value="Unassembled WGS sequence"/>
</dbReference>
<comment type="caution">
    <text evidence="9">The sequence shown here is derived from an EMBL/GenBank/DDBJ whole genome shotgun (WGS) entry which is preliminary data.</text>
</comment>
<dbReference type="PANTHER" id="PTHR43713:SF3">
    <property type="entry name" value="GLUTAMATE-1-SEMIALDEHYDE 2,1-AMINOMUTASE 1, CHLOROPLASTIC-RELATED"/>
    <property type="match status" value="1"/>
</dbReference>